<dbReference type="Pfam" id="PF15155">
    <property type="entry name" value="MRFAP1"/>
    <property type="match status" value="1"/>
</dbReference>
<evidence type="ECO:0000256" key="2">
    <source>
        <dbReference type="SAM" id="MobiDB-lite"/>
    </source>
</evidence>
<reference evidence="3" key="2">
    <citation type="submission" date="2025-08" db="UniProtKB">
        <authorList>
            <consortium name="Ensembl"/>
        </authorList>
    </citation>
    <scope>IDENTIFICATION</scope>
</reference>
<sequence>MRPADADERRGPEQPCGRPPSPPSPPSPERAAARRDVAALQREHVRAHLRARRKLLEVASLLDELQSEVDASAEGVLGPGRRAGGEAEERVLRLCEKAERKAAEAALMGRRIVELHRSERFPRPESRR</sequence>
<dbReference type="GO" id="GO:0051726">
    <property type="term" value="P:regulation of cell cycle"/>
    <property type="evidence" value="ECO:0007669"/>
    <property type="project" value="Ensembl"/>
</dbReference>
<dbReference type="OrthoDB" id="9538419at2759"/>
<dbReference type="Ensembl" id="ENSCAFT00030006429.1">
    <property type="protein sequence ID" value="ENSCAFP00030005649.1"/>
    <property type="gene ID" value="ENSCAFG00030003447.1"/>
</dbReference>
<feature type="region of interest" description="Disordered" evidence="2">
    <location>
        <begin position="1"/>
        <end position="37"/>
    </location>
</feature>
<evidence type="ECO:0000256" key="1">
    <source>
        <dbReference type="ARBA" id="ARBA00005515"/>
    </source>
</evidence>
<evidence type="ECO:0000313" key="4">
    <source>
        <dbReference type="Proteomes" id="UP000694429"/>
    </source>
</evidence>
<organism evidence="3 4">
    <name type="scientific">Canis lupus familiaris</name>
    <name type="common">Dog</name>
    <name type="synonym">Canis familiaris</name>
    <dbReference type="NCBI Taxonomy" id="9615"/>
    <lineage>
        <taxon>Eukaryota</taxon>
        <taxon>Metazoa</taxon>
        <taxon>Chordata</taxon>
        <taxon>Craniata</taxon>
        <taxon>Vertebrata</taxon>
        <taxon>Euteleostomi</taxon>
        <taxon>Mammalia</taxon>
        <taxon>Eutheria</taxon>
        <taxon>Laurasiatheria</taxon>
        <taxon>Carnivora</taxon>
        <taxon>Caniformia</taxon>
        <taxon>Canidae</taxon>
        <taxon>Canis</taxon>
    </lineage>
</organism>
<evidence type="ECO:0000313" key="3">
    <source>
        <dbReference type="Ensembl" id="ENSCAFP00030005649.1"/>
    </source>
</evidence>
<feature type="compositionally biased region" description="Pro residues" evidence="2">
    <location>
        <begin position="17"/>
        <end position="28"/>
    </location>
</feature>
<reference evidence="3" key="1">
    <citation type="submission" date="2019-03" db="EMBL/GenBank/DDBJ databases">
        <authorList>
            <person name="Warren W.C."/>
            <person name="Johnson G.S."/>
        </authorList>
    </citation>
    <scope>NUCLEOTIDE SEQUENCE [LARGE SCALE GENOMIC DNA]</scope>
    <source>
        <strain evidence="3">Basenji</strain>
    </source>
</reference>
<dbReference type="Proteomes" id="UP000694429">
    <property type="component" value="Chromosome 3"/>
</dbReference>
<proteinExistence type="inferred from homology"/>
<accession>A0A8C0M368</accession>
<feature type="compositionally biased region" description="Basic and acidic residues" evidence="2">
    <location>
        <begin position="1"/>
        <end position="12"/>
    </location>
</feature>
<comment type="similarity">
    <text evidence="1">Belongs to the MORF4 family-associated protein family.</text>
</comment>
<dbReference type="AlphaFoldDB" id="A0A8C0M368"/>
<protein>
    <submittedName>
        <fullName evidence="3">Morf4 family associated protein 1 like 2</fullName>
    </submittedName>
</protein>
<dbReference type="InterPro" id="IPR029254">
    <property type="entry name" value="MRFAP1"/>
</dbReference>
<dbReference type="PANTHER" id="PTHR31324">
    <property type="entry name" value="MORF4 FAMILY-ASSOCIATED PROTEIN 1-RELATED"/>
    <property type="match status" value="1"/>
</dbReference>
<dbReference type="PANTHER" id="PTHR31324:SF3">
    <property type="entry name" value="MORF4 FAMILY ASSOCIATED PROTEIN 1 LIKE 2"/>
    <property type="match status" value="1"/>
</dbReference>
<name>A0A8C0M368_CANLF</name>